<accession>A0A5C3L0Z9</accession>
<evidence type="ECO:0000256" key="10">
    <source>
        <dbReference type="ARBA" id="ARBA00023004"/>
    </source>
</evidence>
<dbReference type="GO" id="GO:0005506">
    <property type="term" value="F:iron ion binding"/>
    <property type="evidence" value="ECO:0007669"/>
    <property type="project" value="TreeGrafter"/>
</dbReference>
<dbReference type="InterPro" id="IPR001199">
    <property type="entry name" value="Cyt_B5-like_heme/steroid-bd"/>
</dbReference>
<evidence type="ECO:0000256" key="6">
    <source>
        <dbReference type="ARBA" id="ARBA00022723"/>
    </source>
</evidence>
<keyword evidence="8 15" id="KW-1133">Transmembrane helix</keyword>
<evidence type="ECO:0000313" key="17">
    <source>
        <dbReference type="EMBL" id="TFK26644.1"/>
    </source>
</evidence>
<evidence type="ECO:0000256" key="8">
    <source>
        <dbReference type="ARBA" id="ARBA00022989"/>
    </source>
</evidence>
<feature type="transmembrane region" description="Helical" evidence="15">
    <location>
        <begin position="165"/>
        <end position="185"/>
    </location>
</feature>
<dbReference type="InterPro" id="IPR005804">
    <property type="entry name" value="FA_desaturase_dom"/>
</dbReference>
<keyword evidence="11 14" id="KW-0443">Lipid metabolism</keyword>
<dbReference type="PIRSF" id="PIRSF000345">
    <property type="entry name" value="OLE1"/>
    <property type="match status" value="1"/>
</dbReference>
<dbReference type="GO" id="GO:0004768">
    <property type="term" value="F:stearoyl-CoA 9-desaturase activity"/>
    <property type="evidence" value="ECO:0007669"/>
    <property type="project" value="UniProtKB-UniRule"/>
</dbReference>
<dbReference type="InterPro" id="IPR015876">
    <property type="entry name" value="Acyl-CoA_DS"/>
</dbReference>
<dbReference type="InterPro" id="IPR018506">
    <property type="entry name" value="Cyt_B5_heme-BS"/>
</dbReference>
<reference evidence="17 18" key="1">
    <citation type="journal article" date="2019" name="Nat. Ecol. Evol.">
        <title>Megaphylogeny resolves global patterns of mushroom evolution.</title>
        <authorList>
            <person name="Varga T."/>
            <person name="Krizsan K."/>
            <person name="Foldi C."/>
            <person name="Dima B."/>
            <person name="Sanchez-Garcia M."/>
            <person name="Sanchez-Ramirez S."/>
            <person name="Szollosi G.J."/>
            <person name="Szarkandi J.G."/>
            <person name="Papp V."/>
            <person name="Albert L."/>
            <person name="Andreopoulos W."/>
            <person name="Angelini C."/>
            <person name="Antonin V."/>
            <person name="Barry K.W."/>
            <person name="Bougher N.L."/>
            <person name="Buchanan P."/>
            <person name="Buyck B."/>
            <person name="Bense V."/>
            <person name="Catcheside P."/>
            <person name="Chovatia M."/>
            <person name="Cooper J."/>
            <person name="Damon W."/>
            <person name="Desjardin D."/>
            <person name="Finy P."/>
            <person name="Geml J."/>
            <person name="Haridas S."/>
            <person name="Hughes K."/>
            <person name="Justo A."/>
            <person name="Karasinski D."/>
            <person name="Kautmanova I."/>
            <person name="Kiss B."/>
            <person name="Kocsube S."/>
            <person name="Kotiranta H."/>
            <person name="LaButti K.M."/>
            <person name="Lechner B.E."/>
            <person name="Liimatainen K."/>
            <person name="Lipzen A."/>
            <person name="Lukacs Z."/>
            <person name="Mihaltcheva S."/>
            <person name="Morgado L.N."/>
            <person name="Niskanen T."/>
            <person name="Noordeloos M.E."/>
            <person name="Ohm R.A."/>
            <person name="Ortiz-Santana B."/>
            <person name="Ovrebo C."/>
            <person name="Racz N."/>
            <person name="Riley R."/>
            <person name="Savchenko A."/>
            <person name="Shiryaev A."/>
            <person name="Soop K."/>
            <person name="Spirin V."/>
            <person name="Szebenyi C."/>
            <person name="Tomsovsky M."/>
            <person name="Tulloss R.E."/>
            <person name="Uehling J."/>
            <person name="Grigoriev I.V."/>
            <person name="Vagvolgyi C."/>
            <person name="Papp T."/>
            <person name="Martin F.M."/>
            <person name="Miettinen O."/>
            <person name="Hibbett D.S."/>
            <person name="Nagy L.G."/>
        </authorList>
    </citation>
    <scope>NUCLEOTIDE SEQUENCE [LARGE SCALE GENOMIC DNA]</scope>
    <source>
        <strain evidence="17 18">CBS 121175</strain>
    </source>
</reference>
<dbReference type="PROSITE" id="PS50255">
    <property type="entry name" value="CYTOCHROME_B5_2"/>
    <property type="match status" value="1"/>
</dbReference>
<comment type="function">
    <text evidence="14">Stearoyl-CoA desaturase that utilizes O(2) and electrons from reduced cytochrome b5 to introduce the first double bond into saturated fatty acyl-CoA substrates.</text>
</comment>
<keyword evidence="9 14" id="KW-0560">Oxidoreductase</keyword>
<dbReference type="InterPro" id="IPR036400">
    <property type="entry name" value="Cyt_B5-like_heme/steroid_sf"/>
</dbReference>
<dbReference type="GO" id="GO:0005789">
    <property type="term" value="C:endoplasmic reticulum membrane"/>
    <property type="evidence" value="ECO:0007669"/>
    <property type="project" value="TreeGrafter"/>
</dbReference>
<evidence type="ECO:0000256" key="4">
    <source>
        <dbReference type="ARBA" id="ARBA00022617"/>
    </source>
</evidence>
<evidence type="ECO:0000256" key="5">
    <source>
        <dbReference type="ARBA" id="ARBA00022692"/>
    </source>
</evidence>
<dbReference type="OrthoDB" id="10260134at2759"/>
<dbReference type="Gene3D" id="3.10.120.10">
    <property type="entry name" value="Cytochrome b5-like heme/steroid binding domain"/>
    <property type="match status" value="1"/>
</dbReference>
<evidence type="ECO:0000256" key="15">
    <source>
        <dbReference type="SAM" id="Phobius"/>
    </source>
</evidence>
<dbReference type="CDD" id="cd03505">
    <property type="entry name" value="Delta9-FADS-like"/>
    <property type="match status" value="1"/>
</dbReference>
<feature type="transmembrane region" description="Helical" evidence="15">
    <location>
        <begin position="20"/>
        <end position="39"/>
    </location>
</feature>
<keyword evidence="4 14" id="KW-0349">Heme</keyword>
<evidence type="ECO:0000256" key="14">
    <source>
        <dbReference type="PIRNR" id="PIRNR000345"/>
    </source>
</evidence>
<dbReference type="GO" id="GO:0020037">
    <property type="term" value="F:heme binding"/>
    <property type="evidence" value="ECO:0007669"/>
    <property type="project" value="InterPro"/>
</dbReference>
<evidence type="ECO:0000256" key="9">
    <source>
        <dbReference type="ARBA" id="ARBA00023002"/>
    </source>
</evidence>
<evidence type="ECO:0000256" key="13">
    <source>
        <dbReference type="ARBA" id="ARBA00023160"/>
    </source>
</evidence>
<evidence type="ECO:0000313" key="18">
    <source>
        <dbReference type="Proteomes" id="UP000307440"/>
    </source>
</evidence>
<keyword evidence="6 14" id="KW-0479">Metal-binding</keyword>
<dbReference type="EMBL" id="ML210172">
    <property type="protein sequence ID" value="TFK26644.1"/>
    <property type="molecule type" value="Genomic_DNA"/>
</dbReference>
<sequence length="405" mass="46773">MHSSKAQQVSGARPEGTRIWWSNAVFFVCVHMAAFMGVYYRPPWLVKPASLVLGFLVWQLADFGITIGYHRLYSHKAFRATTGVRIMLAMLGSVAFQGSIKWWCLRHRLHHRYTDDPIHDPYAATRGLLYSHMGWIFFKRNYERLSLIEKDDLERDPVVQFQHKYYVFLALILGFAMPPLLGLLWNDPLGSFIWAGLVSRLFIWHCTFLVNSLAHKNGLQPYSDEDSSRGNLILALLTGGEGNHNFHHSFPNDFRSGPFKLDWDPSKWIILALYRMGLVSGLRTAREVDIVDCLLYTQKKRDSIDAATERWEGVIWDHAQLRRYHQENPLNCILLLDGFVLDVTQYIREHPGGSALLKNYSFSIDKTRGFKGVQWEFHGGFNNHSRTAKKRAREMRIAKLDGTCI</sequence>
<feature type="domain" description="Cytochrome b5 heme-binding" evidence="16">
    <location>
        <begin position="313"/>
        <end position="401"/>
    </location>
</feature>
<comment type="similarity">
    <text evidence="2 14">Belongs to the fatty acid desaturase type 1 family.</text>
</comment>
<keyword evidence="3 14" id="KW-0444">Lipid biosynthesis</keyword>
<dbReference type="PANTHER" id="PTHR11351:SF31">
    <property type="entry name" value="DESATURASE 1, ISOFORM A-RELATED"/>
    <property type="match status" value="1"/>
</dbReference>
<gene>
    <name evidence="17" type="ORF">FA15DRAFT_587923</name>
</gene>
<evidence type="ECO:0000256" key="2">
    <source>
        <dbReference type="ARBA" id="ARBA00009295"/>
    </source>
</evidence>
<dbReference type="SUPFAM" id="SSF55856">
    <property type="entry name" value="Cytochrome b5-like heme/steroid binding domain"/>
    <property type="match status" value="1"/>
</dbReference>
<dbReference type="EC" id="1.14.19.1" evidence="14"/>
<keyword evidence="12 15" id="KW-0472">Membrane</keyword>
<evidence type="ECO:0000256" key="7">
    <source>
        <dbReference type="ARBA" id="ARBA00022832"/>
    </source>
</evidence>
<keyword evidence="13 14" id="KW-0275">Fatty acid biosynthesis</keyword>
<comment type="catalytic activity">
    <reaction evidence="14">
        <text>octadecanoyl-CoA + 2 Fe(II)-[cytochrome b5] + O2 + 2 H(+) = (9Z)-octadecenoyl-CoA + 2 Fe(III)-[cytochrome b5] + 2 H2O</text>
        <dbReference type="Rhea" id="RHEA:19721"/>
        <dbReference type="Rhea" id="RHEA-COMP:10438"/>
        <dbReference type="Rhea" id="RHEA-COMP:10439"/>
        <dbReference type="ChEBI" id="CHEBI:15377"/>
        <dbReference type="ChEBI" id="CHEBI:15378"/>
        <dbReference type="ChEBI" id="CHEBI:15379"/>
        <dbReference type="ChEBI" id="CHEBI:29033"/>
        <dbReference type="ChEBI" id="CHEBI:29034"/>
        <dbReference type="ChEBI" id="CHEBI:57387"/>
        <dbReference type="ChEBI" id="CHEBI:57394"/>
        <dbReference type="EC" id="1.14.19.1"/>
    </reaction>
</comment>
<keyword evidence="14" id="KW-0249">Electron transport</keyword>
<dbReference type="InterPro" id="IPR009160">
    <property type="entry name" value="Acyl-CoA_deSatase_haem/ster-bd"/>
</dbReference>
<evidence type="ECO:0000259" key="16">
    <source>
        <dbReference type="PROSITE" id="PS50255"/>
    </source>
</evidence>
<dbReference type="Proteomes" id="UP000307440">
    <property type="component" value="Unassembled WGS sequence"/>
</dbReference>
<keyword evidence="14" id="KW-0813">Transport</keyword>
<evidence type="ECO:0000256" key="3">
    <source>
        <dbReference type="ARBA" id="ARBA00022516"/>
    </source>
</evidence>
<evidence type="ECO:0000256" key="12">
    <source>
        <dbReference type="ARBA" id="ARBA00023136"/>
    </source>
</evidence>
<dbReference type="STRING" id="230819.A0A5C3L0Z9"/>
<dbReference type="GO" id="GO:0006636">
    <property type="term" value="P:unsaturated fatty acid biosynthetic process"/>
    <property type="evidence" value="ECO:0007669"/>
    <property type="project" value="UniProtKB-UniRule"/>
</dbReference>
<comment type="subcellular location">
    <subcellularLocation>
        <location evidence="1">Membrane</location>
        <topology evidence="1">Multi-pass membrane protein</topology>
    </subcellularLocation>
</comment>
<name>A0A5C3L0Z9_COPMA</name>
<feature type="transmembrane region" description="Helical" evidence="15">
    <location>
        <begin position="51"/>
        <end position="72"/>
    </location>
</feature>
<keyword evidence="18" id="KW-1185">Reference proteome</keyword>
<feature type="transmembrane region" description="Helical" evidence="15">
    <location>
        <begin position="191"/>
        <end position="210"/>
    </location>
</feature>
<dbReference type="Pfam" id="PF00173">
    <property type="entry name" value="Cyt-b5"/>
    <property type="match status" value="1"/>
</dbReference>
<dbReference type="AlphaFoldDB" id="A0A5C3L0Z9"/>
<evidence type="ECO:0000256" key="11">
    <source>
        <dbReference type="ARBA" id="ARBA00023098"/>
    </source>
</evidence>
<keyword evidence="5 15" id="KW-0812">Transmembrane</keyword>
<dbReference type="PRINTS" id="PR00075">
    <property type="entry name" value="FACDDSATRASE"/>
</dbReference>
<protein>
    <recommendedName>
        <fullName evidence="14">Acyl-CoA desaturase</fullName>
        <ecNumber evidence="14">1.14.19.1</ecNumber>
    </recommendedName>
</protein>
<comment type="cofactor">
    <cofactor evidence="14">
        <name>Fe(2+)</name>
        <dbReference type="ChEBI" id="CHEBI:29033"/>
    </cofactor>
    <text evidence="14">Expected to bind 2 Fe(2+) ions per subunit.</text>
</comment>
<dbReference type="SMART" id="SM01117">
    <property type="entry name" value="Cyt-b5"/>
    <property type="match status" value="1"/>
</dbReference>
<keyword evidence="10 14" id="KW-0408">Iron</keyword>
<dbReference type="PROSITE" id="PS00191">
    <property type="entry name" value="CYTOCHROME_B5_1"/>
    <property type="match status" value="1"/>
</dbReference>
<keyword evidence="7 14" id="KW-0276">Fatty acid metabolism</keyword>
<organism evidence="17 18">
    <name type="scientific">Coprinopsis marcescibilis</name>
    <name type="common">Agaric fungus</name>
    <name type="synonym">Psathyrella marcescibilis</name>
    <dbReference type="NCBI Taxonomy" id="230819"/>
    <lineage>
        <taxon>Eukaryota</taxon>
        <taxon>Fungi</taxon>
        <taxon>Dikarya</taxon>
        <taxon>Basidiomycota</taxon>
        <taxon>Agaricomycotina</taxon>
        <taxon>Agaricomycetes</taxon>
        <taxon>Agaricomycetidae</taxon>
        <taxon>Agaricales</taxon>
        <taxon>Agaricineae</taxon>
        <taxon>Psathyrellaceae</taxon>
        <taxon>Coprinopsis</taxon>
    </lineage>
</organism>
<proteinExistence type="inferred from homology"/>
<evidence type="ECO:0000256" key="1">
    <source>
        <dbReference type="ARBA" id="ARBA00004141"/>
    </source>
</evidence>
<dbReference type="PANTHER" id="PTHR11351">
    <property type="entry name" value="ACYL-COA DESATURASE"/>
    <property type="match status" value="1"/>
</dbReference>
<dbReference type="Pfam" id="PF00487">
    <property type="entry name" value="FA_desaturase"/>
    <property type="match status" value="1"/>
</dbReference>